<dbReference type="InterPro" id="IPR050367">
    <property type="entry name" value="APC_superfamily"/>
</dbReference>
<evidence type="ECO:0000256" key="1">
    <source>
        <dbReference type="ARBA" id="ARBA00004651"/>
    </source>
</evidence>
<keyword evidence="4 7" id="KW-0812">Transmembrane</keyword>
<gene>
    <name evidence="9" type="ORF">FC98_GL001110</name>
</gene>
<dbReference type="PANTHER" id="PTHR42770:SF15">
    <property type="entry name" value="GLUTAMATE_GAMMA-AMINOBUTYRATE ANTIPORTER-RELATED"/>
    <property type="match status" value="1"/>
</dbReference>
<dbReference type="PANTHER" id="PTHR42770">
    <property type="entry name" value="AMINO ACID TRANSPORTER-RELATED"/>
    <property type="match status" value="1"/>
</dbReference>
<evidence type="ECO:0000256" key="7">
    <source>
        <dbReference type="SAM" id="Phobius"/>
    </source>
</evidence>
<name>A0A0R1NZG3_9LACO</name>
<comment type="caution">
    <text evidence="9">The sequence shown here is derived from an EMBL/GenBank/DDBJ whole genome shotgun (WGS) entry which is preliminary data.</text>
</comment>
<feature type="chain" id="PRO_5006408748" evidence="8">
    <location>
        <begin position="25"/>
        <end position="510"/>
    </location>
</feature>
<feature type="transmembrane region" description="Helical" evidence="7">
    <location>
        <begin position="408"/>
        <end position="426"/>
    </location>
</feature>
<accession>A0A0R1NZG3</accession>
<dbReference type="PIRSF" id="PIRSF006060">
    <property type="entry name" value="AA_transporter"/>
    <property type="match status" value="1"/>
</dbReference>
<dbReference type="InterPro" id="IPR002293">
    <property type="entry name" value="AA/rel_permease1"/>
</dbReference>
<evidence type="ECO:0000256" key="6">
    <source>
        <dbReference type="ARBA" id="ARBA00023136"/>
    </source>
</evidence>
<feature type="transmembrane region" description="Helical" evidence="7">
    <location>
        <begin position="467"/>
        <end position="488"/>
    </location>
</feature>
<feature type="transmembrane region" description="Helical" evidence="7">
    <location>
        <begin position="247"/>
        <end position="269"/>
    </location>
</feature>
<proteinExistence type="predicted"/>
<evidence type="ECO:0000256" key="4">
    <source>
        <dbReference type="ARBA" id="ARBA00022692"/>
    </source>
</evidence>
<dbReference type="AlphaFoldDB" id="A0A0R1NZG3"/>
<keyword evidence="6 7" id="KW-0472">Membrane</keyword>
<reference evidence="9 10" key="1">
    <citation type="journal article" date="2015" name="Genome Announc.">
        <title>Expanding the biotechnology potential of lactobacilli through comparative genomics of 213 strains and associated genera.</title>
        <authorList>
            <person name="Sun Z."/>
            <person name="Harris H.M."/>
            <person name="McCann A."/>
            <person name="Guo C."/>
            <person name="Argimon S."/>
            <person name="Zhang W."/>
            <person name="Yang X."/>
            <person name="Jeffery I.B."/>
            <person name="Cooney J.C."/>
            <person name="Kagawa T.F."/>
            <person name="Liu W."/>
            <person name="Song Y."/>
            <person name="Salvetti E."/>
            <person name="Wrobel A."/>
            <person name="Rasinkangas P."/>
            <person name="Parkhill J."/>
            <person name="Rea M.C."/>
            <person name="O'Sullivan O."/>
            <person name="Ritari J."/>
            <person name="Douillard F.P."/>
            <person name="Paul Ross R."/>
            <person name="Yang R."/>
            <person name="Briner A.E."/>
            <person name="Felis G.E."/>
            <person name="de Vos W.M."/>
            <person name="Barrangou R."/>
            <person name="Klaenhammer T.R."/>
            <person name="Caufield P.W."/>
            <person name="Cui Y."/>
            <person name="Zhang H."/>
            <person name="O'Toole P.W."/>
        </authorList>
    </citation>
    <scope>NUCLEOTIDE SEQUENCE [LARGE SCALE GENOMIC DNA]</scope>
    <source>
        <strain evidence="9 10">DSM 19906</strain>
    </source>
</reference>
<feature type="transmembrane region" description="Helical" evidence="7">
    <location>
        <begin position="369"/>
        <end position="388"/>
    </location>
</feature>
<feature type="transmembrane region" description="Helical" evidence="7">
    <location>
        <begin position="208"/>
        <end position="226"/>
    </location>
</feature>
<dbReference type="GO" id="GO:0022857">
    <property type="term" value="F:transmembrane transporter activity"/>
    <property type="evidence" value="ECO:0007669"/>
    <property type="project" value="InterPro"/>
</dbReference>
<feature type="transmembrane region" description="Helical" evidence="7">
    <location>
        <begin position="129"/>
        <end position="150"/>
    </location>
</feature>
<dbReference type="Pfam" id="PF13520">
    <property type="entry name" value="AA_permease_2"/>
    <property type="match status" value="1"/>
</dbReference>
<comment type="subcellular location">
    <subcellularLocation>
        <location evidence="1">Cell membrane</location>
        <topology evidence="1">Multi-pass membrane protein</topology>
    </subcellularLocation>
</comment>
<keyword evidence="8" id="KW-0732">Signal</keyword>
<evidence type="ECO:0000256" key="8">
    <source>
        <dbReference type="SAM" id="SignalP"/>
    </source>
</evidence>
<dbReference type="PATRIC" id="fig|1423766.4.peg.1146"/>
<evidence type="ECO:0000313" key="10">
    <source>
        <dbReference type="Proteomes" id="UP000051439"/>
    </source>
</evidence>
<evidence type="ECO:0000256" key="3">
    <source>
        <dbReference type="ARBA" id="ARBA00022475"/>
    </source>
</evidence>
<feature type="signal peptide" evidence="8">
    <location>
        <begin position="1"/>
        <end position="24"/>
    </location>
</feature>
<keyword evidence="5 7" id="KW-1133">Transmembrane helix</keyword>
<keyword evidence="10" id="KW-1185">Reference proteome</keyword>
<dbReference type="Gene3D" id="1.20.1740.10">
    <property type="entry name" value="Amino acid/polyamine transporter I"/>
    <property type="match status" value="1"/>
</dbReference>
<dbReference type="GO" id="GO:0005886">
    <property type="term" value="C:plasma membrane"/>
    <property type="evidence" value="ECO:0007669"/>
    <property type="project" value="UniProtKB-SubCell"/>
</dbReference>
<evidence type="ECO:0000256" key="2">
    <source>
        <dbReference type="ARBA" id="ARBA00022448"/>
    </source>
</evidence>
<feature type="transmembrane region" description="Helical" evidence="7">
    <location>
        <begin position="438"/>
        <end position="461"/>
    </location>
</feature>
<evidence type="ECO:0000256" key="5">
    <source>
        <dbReference type="ARBA" id="ARBA00022989"/>
    </source>
</evidence>
<feature type="transmembrane region" description="Helical" evidence="7">
    <location>
        <begin position="162"/>
        <end position="188"/>
    </location>
</feature>
<dbReference type="NCBIfam" id="NF011775">
    <property type="entry name" value="PRK15238.1"/>
    <property type="match status" value="1"/>
</dbReference>
<dbReference type="Proteomes" id="UP000051439">
    <property type="component" value="Unassembled WGS sequence"/>
</dbReference>
<feature type="transmembrane region" description="Helical" evidence="7">
    <location>
        <begin position="320"/>
        <end position="341"/>
    </location>
</feature>
<evidence type="ECO:0000313" key="9">
    <source>
        <dbReference type="EMBL" id="KRL23074.1"/>
    </source>
</evidence>
<protein>
    <submittedName>
        <fullName evidence="9">Signal peptide protein, YSIRK family</fullName>
    </submittedName>
</protein>
<dbReference type="RefSeq" id="WP_056949125.1">
    <property type="nucleotide sequence ID" value="NZ_AZEB01000002.1"/>
</dbReference>
<organism evidence="9 10">
    <name type="scientific">Lentilactobacillus kisonensis DSM 19906 = JCM 15041</name>
    <dbReference type="NCBI Taxonomy" id="1423766"/>
    <lineage>
        <taxon>Bacteria</taxon>
        <taxon>Bacillati</taxon>
        <taxon>Bacillota</taxon>
        <taxon>Bacilli</taxon>
        <taxon>Lactobacillales</taxon>
        <taxon>Lactobacillaceae</taxon>
        <taxon>Lentilactobacillus</taxon>
    </lineage>
</organism>
<keyword evidence="3" id="KW-1003">Cell membrane</keyword>
<dbReference type="EMBL" id="AZEB01000002">
    <property type="protein sequence ID" value="KRL23074.1"/>
    <property type="molecule type" value="Genomic_DNA"/>
</dbReference>
<feature type="transmembrane region" description="Helical" evidence="7">
    <location>
        <begin position="40"/>
        <end position="63"/>
    </location>
</feature>
<feature type="transmembrane region" description="Helical" evidence="7">
    <location>
        <begin position="84"/>
        <end position="109"/>
    </location>
</feature>
<sequence length="510" mass="55905">MKKIATNKLTLMSVMLMIFTSTFAFDNTSIAYYTMGYAGIIWYVLAALLFFVPSSLMFSEYGASLRNEAGGVFSWLSKSLGTKWAFIGGFVWIASWIILIVSTVSKIWIMLSTTISGADQTSQWRLGGFNSTETIGLLSIGFFCIVTFVATKGLTKVAKLAAVGGIAAVVLTIFFCVASLVLLAKNGFQLAEPINLPTSLLKSPRSSYQSLSSIVSFLIFAIYAYAGIEALGGVSDKMKNSKRNFPLAMALGAFLITMIYALFIFLWGASANWSKVFNGSGVNLGNTTYVLMSNLGYSLGQQFSLGTAGAQTLSFWFARFGSFAMLISYLGSFFVIVYMPIKSFILGTPKELWPKALPKLNTYGMPANAMWLQAGVVSVLIALTSFGGKSAVSFYNVLTLMDNLSSTLPYLFLVTAFPFFKANTTLERPFVFYKRKWVYITVTIVVDLLLMIGVASTAISAISESQYWNLTLELIGPLFFGMVGYVLFRLYRKRSARTLADAEISGDFNK</sequence>
<keyword evidence="2" id="KW-0813">Transport</keyword>